<feature type="signal peptide" evidence="6">
    <location>
        <begin position="1"/>
        <end position="21"/>
    </location>
</feature>
<gene>
    <name evidence="9" type="primary">LOC115628077</name>
</gene>
<dbReference type="Gene3D" id="1.10.287.110">
    <property type="entry name" value="DnaJ domain"/>
    <property type="match status" value="1"/>
</dbReference>
<dbReference type="InterPro" id="IPR013766">
    <property type="entry name" value="Thioredoxin_domain"/>
</dbReference>
<feature type="domain" description="J" evidence="7">
    <location>
        <begin position="25"/>
        <end position="89"/>
    </location>
</feature>
<protein>
    <recommendedName>
        <fullName evidence="2">DnaJ homolog subfamily C member 16</fullName>
    </recommendedName>
    <alternativeName>
        <fullName evidence="5">Endoplasmic reticulum DNA J domain-containing protein 8</fullName>
    </alternativeName>
</protein>
<evidence type="ECO:0000256" key="6">
    <source>
        <dbReference type="SAM" id="SignalP"/>
    </source>
</evidence>
<evidence type="ECO:0000313" key="9">
    <source>
        <dbReference type="RefSeq" id="XP_030379910.1"/>
    </source>
</evidence>
<evidence type="ECO:0000313" key="8">
    <source>
        <dbReference type="Proteomes" id="UP000504634"/>
    </source>
</evidence>
<evidence type="ECO:0000256" key="5">
    <source>
        <dbReference type="ARBA" id="ARBA00035043"/>
    </source>
</evidence>
<keyword evidence="6" id="KW-0732">Signal</keyword>
<dbReference type="CDD" id="cd06257">
    <property type="entry name" value="DnaJ"/>
    <property type="match status" value="1"/>
</dbReference>
<dbReference type="GO" id="GO:0005789">
    <property type="term" value="C:endoplasmic reticulum membrane"/>
    <property type="evidence" value="ECO:0007669"/>
    <property type="project" value="UniProtKB-SubCell"/>
</dbReference>
<dbReference type="SUPFAM" id="SSF46565">
    <property type="entry name" value="Chaperone J-domain"/>
    <property type="match status" value="1"/>
</dbReference>
<dbReference type="Proteomes" id="UP000504634">
    <property type="component" value="Unplaced"/>
</dbReference>
<reference evidence="9" key="1">
    <citation type="submission" date="2025-08" db="UniProtKB">
        <authorList>
            <consortium name="RefSeq"/>
        </authorList>
    </citation>
    <scope>IDENTIFICATION</scope>
    <source>
        <strain evidence="9">11010-0011.00</strain>
        <tissue evidence="9">Whole body</tissue>
    </source>
</reference>
<dbReference type="PRINTS" id="PR00625">
    <property type="entry name" value="JDOMAIN"/>
</dbReference>
<accession>A0A6J2TWI2</accession>
<dbReference type="InterPro" id="IPR018253">
    <property type="entry name" value="DnaJ_domain_CS"/>
</dbReference>
<dbReference type="SUPFAM" id="SSF52833">
    <property type="entry name" value="Thioredoxin-like"/>
    <property type="match status" value="1"/>
</dbReference>
<name>A0A6J2TWI2_DROLE</name>
<dbReference type="Pfam" id="PF00085">
    <property type="entry name" value="Thioredoxin"/>
    <property type="match status" value="1"/>
</dbReference>
<evidence type="ECO:0000259" key="7">
    <source>
        <dbReference type="PROSITE" id="PS50076"/>
    </source>
</evidence>
<keyword evidence="8" id="KW-1185">Reference proteome</keyword>
<dbReference type="OrthoDB" id="10065037at2759"/>
<sequence length="779" mass="90764">MFQNLLFCFLLINGGFDLCSSASKDPYATLGLSNYATTQDIRKAFKQLAKEWHPDKSNHPDAETKFIEIKQAYELLSDSDRRRMYDQHRIIDEDSHFFKQKHDYSRYERFGFDPVEELFGKHFFFDHDISIYHKLSVTTKYFDHTILPKSAKTLYVLMFYNDWCFRCTRQVGSFKKLIDTLEPLGIHFATINAAHEPAVLRKTGVADVPKLLLIMDGHSYVYRENNFSTQKVVEFIRKKSPFQLTKRINDFNIDDFLGGWNDNKVRALILEPRSVTRLRYLIASFAFSDRVAFGFVDLTNIHTNQILDRFKPQLNLDSLILFDEDSIRSIASISMPEIPTQTLTNVITSNQFLTLPRLSSQDILEGVCPAEWSRSRKRLCIILITENTAEHDLARGALRHIALQSGYSSERVRFAYIFKEKQSEFFNAISKGLLANDVLQIVIIWRRDSTHLKYEWVDGSKLENMSDSNGLNDHIINRTKYEVDITVQRLLRTNEALTYEAVVQNLFDEHAQGIWSKWIARLFNIVEYLSDNVEEEHILAALSLLGTISLMFGIGYVMMYFVQEEEESLKAKGHINENLNSKHRRHVPELKLYELRAEKYNGMVRLLKPGCRTIILITDLQSRTKLIPSYHRAIWPYRKSKTLIFGHMLVEKGLSWYAELLRISLCTTKNLQINPRNCVGTIIALNGHRKYFCMYHAKHPESTRGAKRMVKMTKQLLKKNEDPEIGTFLQMGYSDDSDIDAPVLMEDNLLDGLSNWLDRLFEGTTHRYYINYWPDFPTK</sequence>
<dbReference type="Pfam" id="PF00226">
    <property type="entry name" value="DnaJ"/>
    <property type="match status" value="1"/>
</dbReference>
<comment type="function">
    <text evidence="4">Plays an important role in regulating the size of autophagosomes during the formation process.</text>
</comment>
<evidence type="ECO:0000256" key="2">
    <source>
        <dbReference type="ARBA" id="ARBA00020921"/>
    </source>
</evidence>
<dbReference type="PANTHER" id="PTHR44303:SF2">
    <property type="entry name" value="DNAJ HOMOLOG SUBFAMILY C MEMBER 16"/>
    <property type="match status" value="1"/>
</dbReference>
<dbReference type="InterPro" id="IPR036249">
    <property type="entry name" value="Thioredoxin-like_sf"/>
</dbReference>
<dbReference type="InterPro" id="IPR036869">
    <property type="entry name" value="J_dom_sf"/>
</dbReference>
<dbReference type="GeneID" id="115628077"/>
<keyword evidence="3" id="KW-0072">Autophagy</keyword>
<dbReference type="RefSeq" id="XP_030379910.1">
    <property type="nucleotide sequence ID" value="XM_030524050.1"/>
</dbReference>
<dbReference type="SMART" id="SM00271">
    <property type="entry name" value="DnaJ"/>
    <property type="match status" value="1"/>
</dbReference>
<evidence type="ECO:0000256" key="1">
    <source>
        <dbReference type="ARBA" id="ARBA00004163"/>
    </source>
</evidence>
<dbReference type="GO" id="GO:0006914">
    <property type="term" value="P:autophagy"/>
    <property type="evidence" value="ECO:0007669"/>
    <property type="project" value="UniProtKB-KW"/>
</dbReference>
<dbReference type="PROSITE" id="PS50076">
    <property type="entry name" value="DNAJ_2"/>
    <property type="match status" value="1"/>
</dbReference>
<dbReference type="PROSITE" id="PS00636">
    <property type="entry name" value="DNAJ_1"/>
    <property type="match status" value="1"/>
</dbReference>
<evidence type="ECO:0000256" key="4">
    <source>
        <dbReference type="ARBA" id="ARBA00035002"/>
    </source>
</evidence>
<comment type="subcellular location">
    <subcellularLocation>
        <location evidence="1">Endoplasmic reticulum membrane</location>
        <topology evidence="1">Single-pass type IV membrane protein</topology>
    </subcellularLocation>
</comment>
<evidence type="ECO:0000256" key="3">
    <source>
        <dbReference type="ARBA" id="ARBA00023006"/>
    </source>
</evidence>
<feature type="chain" id="PRO_5026980438" description="DnaJ homolog subfamily C member 16" evidence="6">
    <location>
        <begin position="22"/>
        <end position="779"/>
    </location>
</feature>
<dbReference type="InterPro" id="IPR052448">
    <property type="entry name" value="DnaJ_C16_autophagy_reg"/>
</dbReference>
<dbReference type="PANTHER" id="PTHR44303">
    <property type="entry name" value="DNAJ HOMOLOG SUBFAMILY C MEMBER 16"/>
    <property type="match status" value="1"/>
</dbReference>
<dbReference type="InterPro" id="IPR001623">
    <property type="entry name" value="DnaJ_domain"/>
</dbReference>
<dbReference type="AlphaFoldDB" id="A0A6J2TWI2"/>
<organism evidence="8 9">
    <name type="scientific">Drosophila lebanonensis</name>
    <name type="common">Fruit fly</name>
    <name type="synonym">Scaptodrosophila lebanonensis</name>
    <dbReference type="NCBI Taxonomy" id="7225"/>
    <lineage>
        <taxon>Eukaryota</taxon>
        <taxon>Metazoa</taxon>
        <taxon>Ecdysozoa</taxon>
        <taxon>Arthropoda</taxon>
        <taxon>Hexapoda</taxon>
        <taxon>Insecta</taxon>
        <taxon>Pterygota</taxon>
        <taxon>Neoptera</taxon>
        <taxon>Endopterygota</taxon>
        <taxon>Diptera</taxon>
        <taxon>Brachycera</taxon>
        <taxon>Muscomorpha</taxon>
        <taxon>Ephydroidea</taxon>
        <taxon>Drosophilidae</taxon>
        <taxon>Scaptodrosophila</taxon>
    </lineage>
</organism>
<dbReference type="Gene3D" id="3.40.30.10">
    <property type="entry name" value="Glutaredoxin"/>
    <property type="match status" value="1"/>
</dbReference>
<proteinExistence type="predicted"/>